<gene>
    <name evidence="7" type="primary">ansA</name>
    <name evidence="7" type="ORF">Mame_03678</name>
</gene>
<proteinExistence type="inferred from homology"/>
<sequence>MVETARNTKAKVTLIVLGGTITMTADASGGITPKLSAQALVDAVPGLAEIADVEPLSPFKLPSASLTLEQLGEVARMARRAVDGGASGVVVVQGTDTIEETAFALDCMWAEDAPIIVTGAMRGPEAAGADGPANILASVIAASSDQARSRGALVVMNDCIHTARAVTKSHTGLCSAFTSGAVGPAGEIMEGRPFFFAPPSPRRLPAIAPPSEPVPPVALLKLGLGEDARLVEALPGLGYKGAVIEAMGAGHVAERLSEPLGALAATMPVALASRTGNGPVFKSTYGYKGGEIDLLSKGLINAGRLSGLKARLLLQLLLASGGDREDCASALKAAWDR</sequence>
<dbReference type="RefSeq" id="WP_018067380.1">
    <property type="nucleotide sequence ID" value="NZ_AQWH01000040.1"/>
</dbReference>
<dbReference type="OrthoDB" id="9788068at2"/>
<dbReference type="InterPro" id="IPR027474">
    <property type="entry name" value="L-asparaginase_N"/>
</dbReference>
<feature type="domain" description="Asparaginase/glutaminase C-terminal" evidence="6">
    <location>
        <begin position="217"/>
        <end position="327"/>
    </location>
</feature>
<feature type="binding site" evidence="4">
    <location>
        <begin position="95"/>
        <end position="96"/>
    </location>
    <ligand>
        <name>substrate</name>
    </ligand>
</feature>
<accession>A0A1U9Z5I8</accession>
<dbReference type="GO" id="GO:0004067">
    <property type="term" value="F:asparaginase activity"/>
    <property type="evidence" value="ECO:0007669"/>
    <property type="project" value="UniProtKB-UniRule"/>
</dbReference>
<dbReference type="PROSITE" id="PS51732">
    <property type="entry name" value="ASN_GLN_ASE_3"/>
    <property type="match status" value="1"/>
</dbReference>
<evidence type="ECO:0000313" key="8">
    <source>
        <dbReference type="Proteomes" id="UP000191135"/>
    </source>
</evidence>
<dbReference type="SFLD" id="SFLDS00057">
    <property type="entry name" value="Glutaminase/Asparaginase"/>
    <property type="match status" value="1"/>
</dbReference>
<feature type="binding site" evidence="4">
    <location>
        <position position="63"/>
    </location>
    <ligand>
        <name>substrate</name>
    </ligand>
</feature>
<feature type="active site" description="O-isoaspartyl threonine intermediate" evidence="3">
    <location>
        <position position="20"/>
    </location>
</feature>
<evidence type="ECO:0000256" key="1">
    <source>
        <dbReference type="ARBA" id="ARBA00010518"/>
    </source>
</evidence>
<dbReference type="PIRSF" id="PIRSF001220">
    <property type="entry name" value="L-ASNase_gatD"/>
    <property type="match status" value="1"/>
</dbReference>
<reference evidence="7 8" key="1">
    <citation type="submission" date="2017-03" db="EMBL/GenBank/DDBJ databases">
        <title>Foreign affairs: Plasmid Transfer between Roseobacters and Rhizobia.</title>
        <authorList>
            <person name="Bartling P."/>
            <person name="Bunk B."/>
            <person name="Overmann J."/>
            <person name="Brinkmann H."/>
            <person name="Petersen J."/>
        </authorList>
    </citation>
    <scope>NUCLEOTIDE SEQUENCE [LARGE SCALE GENOMIC DNA]</scope>
    <source>
        <strain evidence="7 8">MACL11</strain>
    </source>
</reference>
<dbReference type="PANTHER" id="PTHR11707">
    <property type="entry name" value="L-ASPARAGINASE"/>
    <property type="match status" value="1"/>
</dbReference>
<dbReference type="STRING" id="1122214.Mame_03678"/>
<dbReference type="eggNOG" id="COG0252">
    <property type="taxonomic scope" value="Bacteria"/>
</dbReference>
<dbReference type="Pfam" id="PF17763">
    <property type="entry name" value="Asparaginase_C"/>
    <property type="match status" value="1"/>
</dbReference>
<evidence type="ECO:0000259" key="6">
    <source>
        <dbReference type="Pfam" id="PF17763"/>
    </source>
</evidence>
<evidence type="ECO:0000313" key="7">
    <source>
        <dbReference type="EMBL" id="AQZ52983.1"/>
    </source>
</evidence>
<dbReference type="PANTHER" id="PTHR11707:SF28">
    <property type="entry name" value="60 KDA LYSOPHOSPHOLIPASE"/>
    <property type="match status" value="1"/>
</dbReference>
<dbReference type="InterPro" id="IPR004550">
    <property type="entry name" value="AsnASE_II"/>
</dbReference>
<name>A0A1U9Z5I8_9HYPH</name>
<protein>
    <submittedName>
        <fullName evidence="7">Putative L-asparaginase</fullName>
        <ecNumber evidence="7">3.5.1.1</ecNumber>
    </submittedName>
</protein>
<dbReference type="CDD" id="cd08964">
    <property type="entry name" value="L-asparaginase_II"/>
    <property type="match status" value="1"/>
</dbReference>
<organism evidence="7 8">
    <name type="scientific">Martelella mediterranea DSM 17316</name>
    <dbReference type="NCBI Taxonomy" id="1122214"/>
    <lineage>
        <taxon>Bacteria</taxon>
        <taxon>Pseudomonadati</taxon>
        <taxon>Pseudomonadota</taxon>
        <taxon>Alphaproteobacteria</taxon>
        <taxon>Hyphomicrobiales</taxon>
        <taxon>Aurantimonadaceae</taxon>
        <taxon>Martelella</taxon>
    </lineage>
</organism>
<dbReference type="Pfam" id="PF00710">
    <property type="entry name" value="Asparaginase"/>
    <property type="match status" value="1"/>
</dbReference>
<dbReference type="GO" id="GO:0006528">
    <property type="term" value="P:asparagine metabolic process"/>
    <property type="evidence" value="ECO:0007669"/>
    <property type="project" value="InterPro"/>
</dbReference>
<dbReference type="Gene3D" id="3.40.50.1170">
    <property type="entry name" value="L-asparaginase, N-terminal domain"/>
    <property type="match status" value="1"/>
</dbReference>
<dbReference type="AlphaFoldDB" id="A0A1U9Z5I8"/>
<dbReference type="EC" id="3.5.1.1" evidence="7"/>
<dbReference type="KEGG" id="mmed:Mame_03678"/>
<keyword evidence="8" id="KW-1185">Reference proteome</keyword>
<evidence type="ECO:0000256" key="3">
    <source>
        <dbReference type="PIRSR" id="PIRSR001220-1"/>
    </source>
</evidence>
<dbReference type="InterPro" id="IPR027473">
    <property type="entry name" value="L-asparaginase_C"/>
</dbReference>
<dbReference type="Gene3D" id="3.40.50.40">
    <property type="match status" value="1"/>
</dbReference>
<dbReference type="InterPro" id="IPR006034">
    <property type="entry name" value="Asparaginase/glutaminase-like"/>
</dbReference>
<dbReference type="SMART" id="SM00870">
    <property type="entry name" value="Asparaginase"/>
    <property type="match status" value="1"/>
</dbReference>
<feature type="domain" description="L-asparaginase N-terminal" evidence="5">
    <location>
        <begin position="11"/>
        <end position="196"/>
    </location>
</feature>
<dbReference type="EMBL" id="CP020330">
    <property type="protein sequence ID" value="AQZ52983.1"/>
    <property type="molecule type" value="Genomic_DNA"/>
</dbReference>
<dbReference type="InterPro" id="IPR037152">
    <property type="entry name" value="L-asparaginase_N_sf"/>
</dbReference>
<dbReference type="SUPFAM" id="SSF53774">
    <property type="entry name" value="Glutaminase/Asparaginase"/>
    <property type="match status" value="1"/>
</dbReference>
<evidence type="ECO:0000259" key="5">
    <source>
        <dbReference type="Pfam" id="PF00710"/>
    </source>
</evidence>
<dbReference type="Proteomes" id="UP000191135">
    <property type="component" value="Chromosome"/>
</dbReference>
<dbReference type="InterPro" id="IPR036152">
    <property type="entry name" value="Asp/glu_Ase-like_sf"/>
</dbReference>
<comment type="similarity">
    <text evidence="1">Belongs to the asparaginase 1 family.</text>
</comment>
<dbReference type="PIRSF" id="PIRSF500176">
    <property type="entry name" value="L_ASNase"/>
    <property type="match status" value="1"/>
</dbReference>
<evidence type="ECO:0000256" key="4">
    <source>
        <dbReference type="PIRSR" id="PIRSR001220-2"/>
    </source>
</evidence>
<dbReference type="PRINTS" id="PR00139">
    <property type="entry name" value="ASNGLNASE"/>
</dbReference>
<evidence type="ECO:0000256" key="2">
    <source>
        <dbReference type="ARBA" id="ARBA00022801"/>
    </source>
</evidence>
<keyword evidence="2 7" id="KW-0378">Hydrolase</keyword>
<dbReference type="InterPro" id="IPR040919">
    <property type="entry name" value="Asparaginase_C"/>
</dbReference>